<evidence type="ECO:0000256" key="9">
    <source>
        <dbReference type="RuleBase" id="RU000688"/>
    </source>
</evidence>
<feature type="transmembrane region" description="Helical" evidence="10">
    <location>
        <begin position="15"/>
        <end position="33"/>
    </location>
</feature>
<dbReference type="GO" id="GO:0004930">
    <property type="term" value="F:G protein-coupled receptor activity"/>
    <property type="evidence" value="ECO:0007669"/>
    <property type="project" value="UniProtKB-KW"/>
</dbReference>
<dbReference type="PANTHER" id="PTHR24232">
    <property type="entry name" value="G-PROTEIN COUPLED RECEPTOR"/>
    <property type="match status" value="1"/>
</dbReference>
<keyword evidence="4 9" id="KW-0297">G-protein coupled receptor</keyword>
<dbReference type="Ensembl" id="ENSSFOT00015025715.2">
    <property type="protein sequence ID" value="ENSSFOP00015025433.2"/>
    <property type="gene ID" value="ENSSFOG00015016362.2"/>
</dbReference>
<protein>
    <recommendedName>
        <fullName evidence="11">G-protein coupled receptors family 1 profile domain-containing protein</fullName>
    </recommendedName>
</protein>
<evidence type="ECO:0000256" key="6">
    <source>
        <dbReference type="ARBA" id="ARBA00023170"/>
    </source>
</evidence>
<dbReference type="GO" id="GO:0007200">
    <property type="term" value="P:phospholipase C-activating G protein-coupled receptor signaling pathway"/>
    <property type="evidence" value="ECO:0007669"/>
    <property type="project" value="TreeGrafter"/>
</dbReference>
<dbReference type="Gene3D" id="1.20.1070.10">
    <property type="entry name" value="Rhodopsin 7-helix transmembrane proteins"/>
    <property type="match status" value="1"/>
</dbReference>
<feature type="transmembrane region" description="Helical" evidence="10">
    <location>
        <begin position="71"/>
        <end position="93"/>
    </location>
</feature>
<dbReference type="GO" id="GO:0005886">
    <property type="term" value="C:plasma membrane"/>
    <property type="evidence" value="ECO:0007669"/>
    <property type="project" value="TreeGrafter"/>
</dbReference>
<dbReference type="InterPro" id="IPR017452">
    <property type="entry name" value="GPCR_Rhodpsn_7TM"/>
</dbReference>
<evidence type="ECO:0000256" key="1">
    <source>
        <dbReference type="ARBA" id="ARBA00004141"/>
    </source>
</evidence>
<feature type="domain" description="G-protein coupled receptors family 1 profile" evidence="11">
    <location>
        <begin position="24"/>
        <end position="232"/>
    </location>
</feature>
<keyword evidence="3 10" id="KW-1133">Transmembrane helix</keyword>
<dbReference type="GeneTree" id="ENSGT00940000164014"/>
<keyword evidence="5 10" id="KW-0472">Membrane</keyword>
<comment type="similarity">
    <text evidence="9">Belongs to the G-protein coupled receptor 1 family.</text>
</comment>
<sequence length="272" mass="30871">TGAVANSTASQVVDLLTFLIGLPVVCLAIYVLYRQVRANQAAHVYVINLLISDVLQFVGRPSFLFDIEGQLVFHLIFWCGIVLSVSFMVCIAVERYLMIAHPHWYCVHCTVKRSILTSVVVWMGSIIIFALISISLFFQNQYFIFPALLILPFPLLLLLFVGTWRGLSKAFTLSTREKRRILATLALVIGNYTFIFLPYIVATLAKVPPSSNFFLLGRLLMFFSPLLDPVLYIFMRKDIRLILEDFPCCRKSCDEQEDANITPTVCENVSRV</sequence>
<dbReference type="SUPFAM" id="SSF81321">
    <property type="entry name" value="Family A G protein-coupled receptor-like"/>
    <property type="match status" value="1"/>
</dbReference>
<feature type="transmembrane region" description="Helical" evidence="10">
    <location>
        <begin position="213"/>
        <end position="234"/>
    </location>
</feature>
<dbReference type="GO" id="GO:0035025">
    <property type="term" value="P:positive regulation of Rho protein signal transduction"/>
    <property type="evidence" value="ECO:0007669"/>
    <property type="project" value="TreeGrafter"/>
</dbReference>
<evidence type="ECO:0000259" key="11">
    <source>
        <dbReference type="PROSITE" id="PS50262"/>
    </source>
</evidence>
<evidence type="ECO:0000256" key="3">
    <source>
        <dbReference type="ARBA" id="ARBA00022989"/>
    </source>
</evidence>
<dbReference type="PRINTS" id="PR00237">
    <property type="entry name" value="GPCRRHODOPSN"/>
</dbReference>
<dbReference type="PROSITE" id="PS00237">
    <property type="entry name" value="G_PROTEIN_RECEP_F1_1"/>
    <property type="match status" value="1"/>
</dbReference>
<evidence type="ECO:0000256" key="4">
    <source>
        <dbReference type="ARBA" id="ARBA00023040"/>
    </source>
</evidence>
<evidence type="ECO:0000256" key="5">
    <source>
        <dbReference type="ARBA" id="ARBA00023136"/>
    </source>
</evidence>
<keyword evidence="7" id="KW-0325">Glycoprotein</keyword>
<reference evidence="12" key="3">
    <citation type="submission" date="2025-09" db="UniProtKB">
        <authorList>
            <consortium name="Ensembl"/>
        </authorList>
    </citation>
    <scope>IDENTIFICATION</scope>
</reference>
<reference evidence="12 13" key="1">
    <citation type="submission" date="2019-04" db="EMBL/GenBank/DDBJ databases">
        <authorList>
            <consortium name="Wellcome Sanger Institute Data Sharing"/>
        </authorList>
    </citation>
    <scope>NUCLEOTIDE SEQUENCE [LARGE SCALE GENOMIC DNA]</scope>
</reference>
<evidence type="ECO:0000313" key="13">
    <source>
        <dbReference type="Proteomes" id="UP000694397"/>
    </source>
</evidence>
<evidence type="ECO:0000313" key="12">
    <source>
        <dbReference type="Ensembl" id="ENSSFOP00015025433.2"/>
    </source>
</evidence>
<feature type="transmembrane region" description="Helical" evidence="10">
    <location>
        <begin position="143"/>
        <end position="161"/>
    </location>
</feature>
<dbReference type="AlphaFoldDB" id="A0A8C9V618"/>
<reference evidence="12" key="2">
    <citation type="submission" date="2025-08" db="UniProtKB">
        <authorList>
            <consortium name="Ensembl"/>
        </authorList>
    </citation>
    <scope>IDENTIFICATION</scope>
</reference>
<feature type="transmembrane region" description="Helical" evidence="10">
    <location>
        <begin position="114"/>
        <end position="137"/>
    </location>
</feature>
<organism evidence="12 13">
    <name type="scientific">Scleropages formosus</name>
    <name type="common">Asian bonytongue</name>
    <name type="synonym">Osteoglossum formosum</name>
    <dbReference type="NCBI Taxonomy" id="113540"/>
    <lineage>
        <taxon>Eukaryota</taxon>
        <taxon>Metazoa</taxon>
        <taxon>Chordata</taxon>
        <taxon>Craniata</taxon>
        <taxon>Vertebrata</taxon>
        <taxon>Euteleostomi</taxon>
        <taxon>Actinopterygii</taxon>
        <taxon>Neopterygii</taxon>
        <taxon>Teleostei</taxon>
        <taxon>Osteoglossocephala</taxon>
        <taxon>Osteoglossomorpha</taxon>
        <taxon>Osteoglossiformes</taxon>
        <taxon>Osteoglossidae</taxon>
        <taxon>Scleropages</taxon>
    </lineage>
</organism>
<keyword evidence="13" id="KW-1185">Reference proteome</keyword>
<feature type="transmembrane region" description="Helical" evidence="10">
    <location>
        <begin position="45"/>
        <end position="65"/>
    </location>
</feature>
<dbReference type="Proteomes" id="UP000694397">
    <property type="component" value="Chromosome 4"/>
</dbReference>
<comment type="subcellular location">
    <subcellularLocation>
        <location evidence="1">Membrane</location>
        <topology evidence="1">Multi-pass membrane protein</topology>
    </subcellularLocation>
</comment>
<evidence type="ECO:0000256" key="7">
    <source>
        <dbReference type="ARBA" id="ARBA00023180"/>
    </source>
</evidence>
<dbReference type="InterPro" id="IPR000276">
    <property type="entry name" value="GPCR_Rhodpsn"/>
</dbReference>
<feature type="transmembrane region" description="Helical" evidence="10">
    <location>
        <begin position="181"/>
        <end position="201"/>
    </location>
</feature>
<evidence type="ECO:0000256" key="8">
    <source>
        <dbReference type="ARBA" id="ARBA00023224"/>
    </source>
</evidence>
<name>A0A8C9V618_SCLFO</name>
<proteinExistence type="inferred from homology"/>
<evidence type="ECO:0000256" key="2">
    <source>
        <dbReference type="ARBA" id="ARBA00022692"/>
    </source>
</evidence>
<accession>A0A8C9V618</accession>
<dbReference type="PROSITE" id="PS50262">
    <property type="entry name" value="G_PROTEIN_RECEP_F1_2"/>
    <property type="match status" value="1"/>
</dbReference>
<dbReference type="PANTHER" id="PTHR24232:SF96">
    <property type="entry name" value="PSYCHOSINE RECEPTOR-LIKE"/>
    <property type="match status" value="1"/>
</dbReference>
<dbReference type="OrthoDB" id="5961704at2759"/>
<keyword evidence="2 9" id="KW-0812">Transmembrane</keyword>
<evidence type="ECO:0000256" key="10">
    <source>
        <dbReference type="SAM" id="Phobius"/>
    </source>
</evidence>
<keyword evidence="6 9" id="KW-0675">Receptor</keyword>
<keyword evidence="8 9" id="KW-0807">Transducer</keyword>
<dbReference type="Pfam" id="PF00001">
    <property type="entry name" value="7tm_1"/>
    <property type="match status" value="1"/>
</dbReference>